<dbReference type="SUPFAM" id="SSF55874">
    <property type="entry name" value="ATPase domain of HSP90 chaperone/DNA topoisomerase II/histidine kinase"/>
    <property type="match status" value="1"/>
</dbReference>
<dbReference type="SUPFAM" id="SSF47384">
    <property type="entry name" value="Homodimeric domain of signal transducing histidine kinase"/>
    <property type="match status" value="1"/>
</dbReference>
<dbReference type="SMART" id="SM00387">
    <property type="entry name" value="HATPase_c"/>
    <property type="match status" value="1"/>
</dbReference>
<dbReference type="EC" id="2.7.13.3" evidence="3"/>
<keyword evidence="4" id="KW-1003">Cell membrane</keyword>
<dbReference type="InterPro" id="IPR003661">
    <property type="entry name" value="HisK_dim/P_dom"/>
</dbReference>
<comment type="catalytic activity">
    <reaction evidence="1">
        <text>ATP + protein L-histidine = ADP + protein N-phospho-L-histidine.</text>
        <dbReference type="EC" id="2.7.13.3"/>
    </reaction>
</comment>
<evidence type="ECO:0000256" key="14">
    <source>
        <dbReference type="SAM" id="Coils"/>
    </source>
</evidence>
<keyword evidence="9 17" id="KW-0418">Kinase</keyword>
<accession>A0A0L0WAC1</accession>
<dbReference type="OrthoDB" id="9813151at2"/>
<dbReference type="InterPro" id="IPR036890">
    <property type="entry name" value="HATPase_C_sf"/>
</dbReference>
<evidence type="ECO:0000256" key="4">
    <source>
        <dbReference type="ARBA" id="ARBA00022475"/>
    </source>
</evidence>
<gene>
    <name evidence="17" type="ORF">CLPU_8c00350</name>
</gene>
<dbReference type="Gene3D" id="3.30.565.10">
    <property type="entry name" value="Histidine kinase-like ATPase, C-terminal domain"/>
    <property type="match status" value="1"/>
</dbReference>
<dbReference type="EMBL" id="LGSS01000008">
    <property type="protein sequence ID" value="KNF08270.1"/>
    <property type="molecule type" value="Genomic_DNA"/>
</dbReference>
<evidence type="ECO:0000313" key="17">
    <source>
        <dbReference type="EMBL" id="KNF08270.1"/>
    </source>
</evidence>
<evidence type="ECO:0000256" key="7">
    <source>
        <dbReference type="ARBA" id="ARBA00022692"/>
    </source>
</evidence>
<keyword evidence="7 15" id="KW-0812">Transmembrane</keyword>
<dbReference type="GO" id="GO:0005524">
    <property type="term" value="F:ATP binding"/>
    <property type="evidence" value="ECO:0007669"/>
    <property type="project" value="UniProtKB-KW"/>
</dbReference>
<evidence type="ECO:0000256" key="6">
    <source>
        <dbReference type="ARBA" id="ARBA00022679"/>
    </source>
</evidence>
<keyword evidence="6 17" id="KW-0808">Transferase</keyword>
<evidence type="ECO:0000256" key="12">
    <source>
        <dbReference type="ARBA" id="ARBA00023012"/>
    </source>
</evidence>
<organism evidence="17 18">
    <name type="scientific">Gottschalkia purinilytica</name>
    <name type="common">Clostridium purinilyticum</name>
    <dbReference type="NCBI Taxonomy" id="1503"/>
    <lineage>
        <taxon>Bacteria</taxon>
        <taxon>Bacillati</taxon>
        <taxon>Bacillota</taxon>
        <taxon>Tissierellia</taxon>
        <taxon>Tissierellales</taxon>
        <taxon>Gottschalkiaceae</taxon>
        <taxon>Gottschalkia</taxon>
    </lineage>
</organism>
<dbReference type="PANTHER" id="PTHR45528:SF1">
    <property type="entry name" value="SENSOR HISTIDINE KINASE CPXA"/>
    <property type="match status" value="1"/>
</dbReference>
<dbReference type="Pfam" id="PF00512">
    <property type="entry name" value="HisKA"/>
    <property type="match status" value="1"/>
</dbReference>
<evidence type="ECO:0000256" key="5">
    <source>
        <dbReference type="ARBA" id="ARBA00022553"/>
    </source>
</evidence>
<dbReference type="CDD" id="cd00082">
    <property type="entry name" value="HisKA"/>
    <property type="match status" value="1"/>
</dbReference>
<dbReference type="Gene3D" id="1.10.287.130">
    <property type="match status" value="1"/>
</dbReference>
<name>A0A0L0WAC1_GOTPU</name>
<feature type="coiled-coil region" evidence="14">
    <location>
        <begin position="178"/>
        <end position="244"/>
    </location>
</feature>
<dbReference type="RefSeq" id="WP_050355372.1">
    <property type="nucleotide sequence ID" value="NZ_LGSS01000008.1"/>
</dbReference>
<protein>
    <recommendedName>
        <fullName evidence="3">histidine kinase</fullName>
        <ecNumber evidence="3">2.7.13.3</ecNumber>
    </recommendedName>
</protein>
<dbReference type="GO" id="GO:0000155">
    <property type="term" value="F:phosphorelay sensor kinase activity"/>
    <property type="evidence" value="ECO:0007669"/>
    <property type="project" value="InterPro"/>
</dbReference>
<comment type="subcellular location">
    <subcellularLocation>
        <location evidence="2">Cell membrane</location>
        <topology evidence="2">Multi-pass membrane protein</topology>
    </subcellularLocation>
</comment>
<dbReference type="InterPro" id="IPR003594">
    <property type="entry name" value="HATPase_dom"/>
</dbReference>
<dbReference type="InterPro" id="IPR004358">
    <property type="entry name" value="Sig_transdc_His_kin-like_C"/>
</dbReference>
<dbReference type="PROSITE" id="PS50109">
    <property type="entry name" value="HIS_KIN"/>
    <property type="match status" value="1"/>
</dbReference>
<keyword evidence="11 15" id="KW-1133">Transmembrane helix</keyword>
<evidence type="ECO:0000256" key="13">
    <source>
        <dbReference type="ARBA" id="ARBA00023136"/>
    </source>
</evidence>
<dbReference type="Proteomes" id="UP000037267">
    <property type="component" value="Unassembled WGS sequence"/>
</dbReference>
<evidence type="ECO:0000256" key="10">
    <source>
        <dbReference type="ARBA" id="ARBA00022840"/>
    </source>
</evidence>
<comment type="caution">
    <text evidence="17">The sequence shown here is derived from an EMBL/GenBank/DDBJ whole genome shotgun (WGS) entry which is preliminary data.</text>
</comment>
<evidence type="ECO:0000256" key="1">
    <source>
        <dbReference type="ARBA" id="ARBA00000085"/>
    </source>
</evidence>
<evidence type="ECO:0000256" key="15">
    <source>
        <dbReference type="SAM" id="Phobius"/>
    </source>
</evidence>
<evidence type="ECO:0000256" key="3">
    <source>
        <dbReference type="ARBA" id="ARBA00012438"/>
    </source>
</evidence>
<dbReference type="InterPro" id="IPR005467">
    <property type="entry name" value="His_kinase_dom"/>
</dbReference>
<dbReference type="AlphaFoldDB" id="A0A0L0WAC1"/>
<dbReference type="GO" id="GO:0005886">
    <property type="term" value="C:plasma membrane"/>
    <property type="evidence" value="ECO:0007669"/>
    <property type="project" value="UniProtKB-SubCell"/>
</dbReference>
<keyword evidence="10" id="KW-0067">ATP-binding</keyword>
<keyword evidence="8" id="KW-0547">Nucleotide-binding</keyword>
<evidence type="ECO:0000256" key="11">
    <source>
        <dbReference type="ARBA" id="ARBA00022989"/>
    </source>
</evidence>
<dbReference type="STRING" id="1503.CLPU_8c00350"/>
<dbReference type="CDD" id="cd00075">
    <property type="entry name" value="HATPase"/>
    <property type="match status" value="1"/>
</dbReference>
<evidence type="ECO:0000256" key="2">
    <source>
        <dbReference type="ARBA" id="ARBA00004651"/>
    </source>
</evidence>
<keyword evidence="13 15" id="KW-0472">Membrane</keyword>
<dbReference type="InterPro" id="IPR036097">
    <property type="entry name" value="HisK_dim/P_sf"/>
</dbReference>
<feature type="transmembrane region" description="Helical" evidence="15">
    <location>
        <begin position="14"/>
        <end position="36"/>
    </location>
</feature>
<dbReference type="InterPro" id="IPR050398">
    <property type="entry name" value="HssS/ArlS-like"/>
</dbReference>
<dbReference type="Pfam" id="PF02518">
    <property type="entry name" value="HATPase_c"/>
    <property type="match status" value="1"/>
</dbReference>
<feature type="domain" description="Histidine kinase" evidence="16">
    <location>
        <begin position="201"/>
        <end position="416"/>
    </location>
</feature>
<keyword evidence="5" id="KW-0597">Phosphoprotein</keyword>
<evidence type="ECO:0000256" key="9">
    <source>
        <dbReference type="ARBA" id="ARBA00022777"/>
    </source>
</evidence>
<evidence type="ECO:0000313" key="18">
    <source>
        <dbReference type="Proteomes" id="UP000037267"/>
    </source>
</evidence>
<feature type="transmembrane region" description="Helical" evidence="15">
    <location>
        <begin position="110"/>
        <end position="129"/>
    </location>
</feature>
<keyword evidence="14" id="KW-0175">Coiled coil</keyword>
<dbReference type="PATRIC" id="fig|1503.3.peg.3174"/>
<reference evidence="18" key="1">
    <citation type="submission" date="2015-07" db="EMBL/GenBank/DDBJ databases">
        <title>Draft genome sequence of the purine-degrading Gottschalkia purinilyticum DSM 1384 (formerly Clostridium purinilyticum).</title>
        <authorList>
            <person name="Poehlein A."/>
            <person name="Schiel-Bengelsdorf B."/>
            <person name="Bengelsdorf F.R."/>
            <person name="Daniel R."/>
            <person name="Duerre P."/>
        </authorList>
    </citation>
    <scope>NUCLEOTIDE SEQUENCE [LARGE SCALE GENOMIC DNA]</scope>
    <source>
        <strain evidence="18">DSM 1384</strain>
    </source>
</reference>
<dbReference type="SMART" id="SM00388">
    <property type="entry name" value="HisKA"/>
    <property type="match status" value="1"/>
</dbReference>
<keyword evidence="12" id="KW-0902">Two-component regulatory system</keyword>
<evidence type="ECO:0000256" key="8">
    <source>
        <dbReference type="ARBA" id="ARBA00022741"/>
    </source>
</evidence>
<dbReference type="PRINTS" id="PR00344">
    <property type="entry name" value="BCTRLSENSOR"/>
</dbReference>
<evidence type="ECO:0000259" key="16">
    <source>
        <dbReference type="PROSITE" id="PS50109"/>
    </source>
</evidence>
<keyword evidence="18" id="KW-1185">Reference proteome</keyword>
<sequence>MIEYIRRDPLFKKILLILTMILLILTILILAVHYYIVGDIHRENARLTYSIVGRLTTIYPEAELDIVKNAIYTQSEEDIKKGEGILNKYGYDKSINIFHDNNFKKYSYKLLNIDIVLMLTIMTISYVFYMKFVKAFVDKIEILSTAIDNIDNNNFKIDMDYDEEGILSSLNIRFKQMTRRLELTLKELTKEKENIKSLVTDISHQIKTPLSSIKLFNFILLENVTNEEERREFLERSKKEINKLQWLTDSLMKISALEAGMITLNIKKRDIKETILEAINGIYIKALDKNISINTDIKNVEVCHDIKWTKEAIFNVLENSIKYTNKDGQVNISTIETEFYLQINIEDNGIGIPSKEFNDIFKRFYRGKSKEINQIEGSGVGLYLTRKILEDQKGSILVDSKERVGTKFSILLQKSK</sequence>
<dbReference type="PANTHER" id="PTHR45528">
    <property type="entry name" value="SENSOR HISTIDINE KINASE CPXA"/>
    <property type="match status" value="1"/>
</dbReference>
<proteinExistence type="predicted"/>